<evidence type="ECO:0000313" key="3">
    <source>
        <dbReference type="Proteomes" id="UP001430953"/>
    </source>
</evidence>
<dbReference type="Pfam" id="PF25762">
    <property type="entry name" value="HAUS1"/>
    <property type="match status" value="1"/>
</dbReference>
<dbReference type="AlphaFoldDB" id="A0AAW2H504"/>
<gene>
    <name evidence="2" type="ORF">PUN28_001375</name>
</gene>
<name>A0AAW2H504_9HYME</name>
<evidence type="ECO:0000256" key="1">
    <source>
        <dbReference type="SAM" id="Coils"/>
    </source>
</evidence>
<organism evidence="2 3">
    <name type="scientific">Cardiocondyla obscurior</name>
    <dbReference type="NCBI Taxonomy" id="286306"/>
    <lineage>
        <taxon>Eukaryota</taxon>
        <taxon>Metazoa</taxon>
        <taxon>Ecdysozoa</taxon>
        <taxon>Arthropoda</taxon>
        <taxon>Hexapoda</taxon>
        <taxon>Insecta</taxon>
        <taxon>Pterygota</taxon>
        <taxon>Neoptera</taxon>
        <taxon>Endopterygota</taxon>
        <taxon>Hymenoptera</taxon>
        <taxon>Apocrita</taxon>
        <taxon>Aculeata</taxon>
        <taxon>Formicoidea</taxon>
        <taxon>Formicidae</taxon>
        <taxon>Myrmicinae</taxon>
        <taxon>Cardiocondyla</taxon>
    </lineage>
</organism>
<protein>
    <submittedName>
        <fullName evidence="2">Uncharacterized protein</fullName>
    </submittedName>
</protein>
<feature type="coiled-coil region" evidence="1">
    <location>
        <begin position="122"/>
        <end position="189"/>
    </location>
</feature>
<dbReference type="EMBL" id="JADYXP020000001">
    <property type="protein sequence ID" value="KAL0134544.1"/>
    <property type="molecule type" value="Genomic_DNA"/>
</dbReference>
<dbReference type="InterPro" id="IPR026243">
    <property type="entry name" value="HAUS1"/>
</dbReference>
<keyword evidence="3" id="KW-1185">Reference proteome</keyword>
<evidence type="ECO:0000313" key="2">
    <source>
        <dbReference type="EMBL" id="KAL0134544.1"/>
    </source>
</evidence>
<comment type="caution">
    <text evidence="2">The sequence shown here is derived from an EMBL/GenBank/DDBJ whole genome shotgun (WGS) entry which is preliminary data.</text>
</comment>
<proteinExistence type="predicted"/>
<accession>A0AAW2H504</accession>
<reference evidence="2 3" key="1">
    <citation type="submission" date="2023-03" db="EMBL/GenBank/DDBJ databases">
        <title>High recombination rates correlate with genetic variation in Cardiocondyla obscurior ants.</title>
        <authorList>
            <person name="Errbii M."/>
        </authorList>
    </citation>
    <scope>NUCLEOTIDE SEQUENCE [LARGE SCALE GENOMIC DNA]</scope>
    <source>
        <strain evidence="2">Alpha-2009</strain>
        <tissue evidence="2">Whole body</tissue>
    </source>
</reference>
<sequence>MDISGVALLSQNNSVSTSSTKCYDKDISVEETLLQHLQTAISETTEENVAYTKEITLLLNKLDFDVNTLPIDIKESLQKLSSILKSEGLFDFDETALQIVRERKIIEEKKQQREEKQMSLKYDKLFRNCNKLQTKLDNLQEAVESLRNDIGTTENNDMDCNKDFLSMKLKEYQQVFKKLETDLSDMQVNEFYSEEILNKYKEYLEQTSRLADLNQSLAQYGDLPPNLLQAKLLVENKRKEYKNLERMFLDKVQ</sequence>
<keyword evidence="1" id="KW-0175">Coiled coil</keyword>
<dbReference type="Proteomes" id="UP001430953">
    <property type="component" value="Unassembled WGS sequence"/>
</dbReference>